<evidence type="ECO:0000313" key="1">
    <source>
        <dbReference type="EMBL" id="TFK87902.1"/>
    </source>
</evidence>
<proteinExistence type="predicted"/>
<dbReference type="InParanoid" id="A0A5C3PF98"/>
<dbReference type="Proteomes" id="UP000308197">
    <property type="component" value="Unassembled WGS sequence"/>
</dbReference>
<keyword evidence="2" id="KW-1185">Reference proteome</keyword>
<sequence length="363" mass="41808">MTTERGSRVPLEVLLLIIDIVGEDSSKWAYPTLRACALTCRSWRHRARIHLFRRVTLTSYRQYRRFENTVFNCPDLGRLVEELHCDLSGVRLEGHKRGDPLLFGIIDYLRTLRSLTVFGDTTVELGRKFPHFVGQFARCKTLRTFAIRECTFQDFDDLARAVWSLPEISTINLEDIYWHVTLGAVDWNDYPTKLPKLTRLELNHVLFLDPALEIMDTGAVEELKITSASPEDASFHGIMRYTRLRKLELVFDGGEHPWIEAAVSKLTRSPEFEELVLCCNAHGTPREAVNEHLLALNLDSILSDTERGAPFPVRKITVDVHTADPTEEHGSWTSMLQGVFSRSHQRGVLRTTIHEWKPIYWRP</sequence>
<dbReference type="SUPFAM" id="SSF52047">
    <property type="entry name" value="RNI-like"/>
    <property type="match status" value="1"/>
</dbReference>
<organism evidence="1 2">
    <name type="scientific">Polyporus arcularius HHB13444</name>
    <dbReference type="NCBI Taxonomy" id="1314778"/>
    <lineage>
        <taxon>Eukaryota</taxon>
        <taxon>Fungi</taxon>
        <taxon>Dikarya</taxon>
        <taxon>Basidiomycota</taxon>
        <taxon>Agaricomycotina</taxon>
        <taxon>Agaricomycetes</taxon>
        <taxon>Polyporales</taxon>
        <taxon>Polyporaceae</taxon>
        <taxon>Polyporus</taxon>
    </lineage>
</organism>
<accession>A0A5C3PF98</accession>
<dbReference type="Gene3D" id="3.80.10.10">
    <property type="entry name" value="Ribonuclease Inhibitor"/>
    <property type="match status" value="1"/>
</dbReference>
<gene>
    <name evidence="1" type="ORF">K466DRAFT_94934</name>
</gene>
<dbReference type="EMBL" id="ML211134">
    <property type="protein sequence ID" value="TFK87902.1"/>
    <property type="molecule type" value="Genomic_DNA"/>
</dbReference>
<dbReference type="InterPro" id="IPR032675">
    <property type="entry name" value="LRR_dom_sf"/>
</dbReference>
<name>A0A5C3PF98_9APHY</name>
<evidence type="ECO:0000313" key="2">
    <source>
        <dbReference type="Proteomes" id="UP000308197"/>
    </source>
</evidence>
<reference evidence="1 2" key="1">
    <citation type="journal article" date="2019" name="Nat. Ecol. Evol.">
        <title>Megaphylogeny resolves global patterns of mushroom evolution.</title>
        <authorList>
            <person name="Varga T."/>
            <person name="Krizsan K."/>
            <person name="Foldi C."/>
            <person name="Dima B."/>
            <person name="Sanchez-Garcia M."/>
            <person name="Sanchez-Ramirez S."/>
            <person name="Szollosi G.J."/>
            <person name="Szarkandi J.G."/>
            <person name="Papp V."/>
            <person name="Albert L."/>
            <person name="Andreopoulos W."/>
            <person name="Angelini C."/>
            <person name="Antonin V."/>
            <person name="Barry K.W."/>
            <person name="Bougher N.L."/>
            <person name="Buchanan P."/>
            <person name="Buyck B."/>
            <person name="Bense V."/>
            <person name="Catcheside P."/>
            <person name="Chovatia M."/>
            <person name="Cooper J."/>
            <person name="Damon W."/>
            <person name="Desjardin D."/>
            <person name="Finy P."/>
            <person name="Geml J."/>
            <person name="Haridas S."/>
            <person name="Hughes K."/>
            <person name="Justo A."/>
            <person name="Karasinski D."/>
            <person name="Kautmanova I."/>
            <person name="Kiss B."/>
            <person name="Kocsube S."/>
            <person name="Kotiranta H."/>
            <person name="LaButti K.M."/>
            <person name="Lechner B.E."/>
            <person name="Liimatainen K."/>
            <person name="Lipzen A."/>
            <person name="Lukacs Z."/>
            <person name="Mihaltcheva S."/>
            <person name="Morgado L.N."/>
            <person name="Niskanen T."/>
            <person name="Noordeloos M.E."/>
            <person name="Ohm R.A."/>
            <person name="Ortiz-Santana B."/>
            <person name="Ovrebo C."/>
            <person name="Racz N."/>
            <person name="Riley R."/>
            <person name="Savchenko A."/>
            <person name="Shiryaev A."/>
            <person name="Soop K."/>
            <person name="Spirin V."/>
            <person name="Szebenyi C."/>
            <person name="Tomsovsky M."/>
            <person name="Tulloss R.E."/>
            <person name="Uehling J."/>
            <person name="Grigoriev I.V."/>
            <person name="Vagvolgyi C."/>
            <person name="Papp T."/>
            <person name="Martin F.M."/>
            <person name="Miettinen O."/>
            <person name="Hibbett D.S."/>
            <person name="Nagy L.G."/>
        </authorList>
    </citation>
    <scope>NUCLEOTIDE SEQUENCE [LARGE SCALE GENOMIC DNA]</scope>
    <source>
        <strain evidence="1 2">HHB13444</strain>
    </source>
</reference>
<dbReference type="AlphaFoldDB" id="A0A5C3PF98"/>
<protein>
    <submittedName>
        <fullName evidence="1">Uncharacterized protein</fullName>
    </submittedName>
</protein>